<proteinExistence type="predicted"/>
<feature type="region of interest" description="Disordered" evidence="1">
    <location>
        <begin position="1"/>
        <end position="28"/>
    </location>
</feature>
<evidence type="ECO:0000313" key="3">
    <source>
        <dbReference type="Proteomes" id="UP000242381"/>
    </source>
</evidence>
<gene>
    <name evidence="2" type="ORF">BCV71DRAFT_265569</name>
</gene>
<feature type="compositionally biased region" description="Basic and acidic residues" evidence="1">
    <location>
        <begin position="1"/>
        <end position="10"/>
    </location>
</feature>
<organism evidence="2 3">
    <name type="scientific">Rhizopus microsporus</name>
    <dbReference type="NCBI Taxonomy" id="58291"/>
    <lineage>
        <taxon>Eukaryota</taxon>
        <taxon>Fungi</taxon>
        <taxon>Fungi incertae sedis</taxon>
        <taxon>Mucoromycota</taxon>
        <taxon>Mucoromycotina</taxon>
        <taxon>Mucoromycetes</taxon>
        <taxon>Mucorales</taxon>
        <taxon>Mucorineae</taxon>
        <taxon>Rhizopodaceae</taxon>
        <taxon>Rhizopus</taxon>
    </lineage>
</organism>
<sequence>MGKAKRDQQKKTTPYSRPTTIKKKPITKAEKLKNKSITEDLDKNIEELTQQLIPKKKKQIQIRNDDMDNDEKIERQQLEYEKTQNDLDDALSLLTRL</sequence>
<dbReference type="AlphaFoldDB" id="A0A0A1N198"/>
<protein>
    <submittedName>
        <fullName evidence="2">Uncharacterized protein</fullName>
    </submittedName>
</protein>
<reference evidence="2 3" key="1">
    <citation type="journal article" date="2016" name="Proc. Natl. Acad. Sci. U.S.A.">
        <title>Lipid metabolic changes in an early divergent fungus govern the establishment of a mutualistic symbiosis with endobacteria.</title>
        <authorList>
            <person name="Lastovetsky O.A."/>
            <person name="Gaspar M.L."/>
            <person name="Mondo S.J."/>
            <person name="LaButti K.M."/>
            <person name="Sandor L."/>
            <person name="Grigoriev I.V."/>
            <person name="Henry S.A."/>
            <person name="Pawlowska T.E."/>
        </authorList>
    </citation>
    <scope>NUCLEOTIDE SEQUENCE [LARGE SCALE GENOMIC DNA]</scope>
    <source>
        <strain evidence="2 3">ATCC 11559</strain>
    </source>
</reference>
<dbReference type="VEuPathDB" id="FungiDB:BCV72DRAFT_305442"/>
<evidence type="ECO:0000313" key="2">
    <source>
        <dbReference type="EMBL" id="ORE16553.1"/>
    </source>
</evidence>
<evidence type="ECO:0000256" key="1">
    <source>
        <dbReference type="SAM" id="MobiDB-lite"/>
    </source>
</evidence>
<name>A0A0A1N198_RHIZD</name>
<accession>A0A0A1N198</accession>
<dbReference type="Proteomes" id="UP000242381">
    <property type="component" value="Unassembled WGS sequence"/>
</dbReference>
<dbReference type="OMA" id="MDDLTQH"/>
<dbReference type="EMBL" id="KV921382">
    <property type="protein sequence ID" value="ORE16553.1"/>
    <property type="molecule type" value="Genomic_DNA"/>
</dbReference>